<keyword evidence="4" id="KW-0720">Serine protease</keyword>
<dbReference type="FunFam" id="2.40.10.10:FF:000047">
    <property type="entry name" value="Trypsin eta"/>
    <property type="match status" value="1"/>
</dbReference>
<evidence type="ECO:0000313" key="8">
    <source>
        <dbReference type="Proteomes" id="UP000292345"/>
    </source>
</evidence>
<comment type="subcellular location">
    <subcellularLocation>
        <location evidence="1">Secreted</location>
    </subcellularLocation>
</comment>
<dbReference type="InterPro" id="IPR013783">
    <property type="entry name" value="Ig-like_fold"/>
</dbReference>
<dbReference type="EMBL" id="PPUZ01000001">
    <property type="protein sequence ID" value="RZM85379.1"/>
    <property type="molecule type" value="Genomic_DNA"/>
</dbReference>
<keyword evidence="4" id="KW-0645">Protease</keyword>
<dbReference type="PROSITE" id="PS50240">
    <property type="entry name" value="TRYPSIN_DOM"/>
    <property type="match status" value="1"/>
</dbReference>
<dbReference type="Gene3D" id="2.60.40.10">
    <property type="entry name" value="Immunoglobulins"/>
    <property type="match status" value="4"/>
</dbReference>
<feature type="chain" id="PRO_5021007853" description="Peptidase S1 domain-containing protein" evidence="5">
    <location>
        <begin position="25"/>
        <end position="837"/>
    </location>
</feature>
<dbReference type="GO" id="GO:0006508">
    <property type="term" value="P:proteolysis"/>
    <property type="evidence" value="ECO:0007669"/>
    <property type="project" value="UniProtKB-KW"/>
</dbReference>
<dbReference type="RefSeq" id="WP_130243754.1">
    <property type="nucleotide sequence ID" value="NZ_PPUZ01000001.1"/>
</dbReference>
<dbReference type="PROSITE" id="PS00135">
    <property type="entry name" value="TRYPSIN_SER"/>
    <property type="match status" value="1"/>
</dbReference>
<dbReference type="SUPFAM" id="SSF49299">
    <property type="entry name" value="PKD domain"/>
    <property type="match status" value="1"/>
</dbReference>
<dbReference type="AlphaFoldDB" id="A0A4V2E485"/>
<evidence type="ECO:0000256" key="3">
    <source>
        <dbReference type="ARBA" id="ARBA00023157"/>
    </source>
</evidence>
<evidence type="ECO:0000256" key="2">
    <source>
        <dbReference type="ARBA" id="ARBA00022525"/>
    </source>
</evidence>
<dbReference type="InterPro" id="IPR043504">
    <property type="entry name" value="Peptidase_S1_PA_chymotrypsin"/>
</dbReference>
<protein>
    <recommendedName>
        <fullName evidence="6">Peptidase S1 domain-containing protein</fullName>
    </recommendedName>
</protein>
<evidence type="ECO:0000313" key="7">
    <source>
        <dbReference type="EMBL" id="RZM85379.1"/>
    </source>
</evidence>
<dbReference type="Proteomes" id="UP000292345">
    <property type="component" value="Unassembled WGS sequence"/>
</dbReference>
<dbReference type="Gene3D" id="2.40.10.10">
    <property type="entry name" value="Trypsin-like serine proteases"/>
    <property type="match status" value="1"/>
</dbReference>
<dbReference type="SMART" id="SM00020">
    <property type="entry name" value="Tryp_SPc"/>
    <property type="match status" value="1"/>
</dbReference>
<evidence type="ECO:0000256" key="5">
    <source>
        <dbReference type="SAM" id="SignalP"/>
    </source>
</evidence>
<dbReference type="InterPro" id="IPR022409">
    <property type="entry name" value="PKD/Chitinase_dom"/>
</dbReference>
<keyword evidence="3" id="KW-1015">Disulfide bond</keyword>
<comment type="caution">
    <text evidence="7">The sequence shown here is derived from an EMBL/GenBank/DDBJ whole genome shotgun (WGS) entry which is preliminary data.</text>
</comment>
<dbReference type="GO" id="GO:0051604">
    <property type="term" value="P:protein maturation"/>
    <property type="evidence" value="ECO:0007669"/>
    <property type="project" value="UniProtKB-ARBA"/>
</dbReference>
<feature type="signal peptide" evidence="5">
    <location>
        <begin position="1"/>
        <end position="24"/>
    </location>
</feature>
<evidence type="ECO:0000259" key="6">
    <source>
        <dbReference type="PROSITE" id="PS50240"/>
    </source>
</evidence>
<reference evidence="7 8" key="1">
    <citation type="submission" date="2018-01" db="EMBL/GenBank/DDBJ databases">
        <title>Co-occurrence of chitin degradation, pigmentation and bioactivity in marine Pseudoalteromonas.</title>
        <authorList>
            <person name="Paulsen S."/>
            <person name="Gram L."/>
            <person name="Machado H."/>
        </authorList>
    </citation>
    <scope>NUCLEOTIDE SEQUENCE [LARGE SCALE GENOMIC DNA]</scope>
    <source>
        <strain evidence="7 8">S1946</strain>
    </source>
</reference>
<gene>
    <name evidence="7" type="ORF">C3B51_00120</name>
</gene>
<dbReference type="PANTHER" id="PTHR24252:SF7">
    <property type="entry name" value="HYALIN"/>
    <property type="match status" value="1"/>
</dbReference>
<dbReference type="InterPro" id="IPR001254">
    <property type="entry name" value="Trypsin_dom"/>
</dbReference>
<dbReference type="PROSITE" id="PS00134">
    <property type="entry name" value="TRYPSIN_HIS"/>
    <property type="match status" value="1"/>
</dbReference>
<dbReference type="InterPro" id="IPR035986">
    <property type="entry name" value="PKD_dom_sf"/>
</dbReference>
<sequence length="837" mass="90517">MDSTIKKALLFTLASSSLTGVALAKEKQPLQSRAALDNVRIVGGEESTPFAYPFMGSLQLFINNEYRHHCGSSLIAPDKVLTAAHCVEGRTDSQFAVKFGAHDLTDESQGQSYKVTSIVMHERYHNPITYSNDIAVLTLEAPVEGIAPIELADSELKRSYVVGENFKVMGWGALYSGGPSPDKLNEVDVPYISNEVCNDAQHYGGRISDSMLCAGFDEGQKDSCQGDSGGPLIVNRDNRWFQVGVVSWGDGCAHAYKPGVYADVAVLNDWVVLNQHHVEFESAYSMVPDKPIMSVRLSNQSSKPVEVSHIALTEQSAGVAIDTDNCAGKTVEPYQSCTVLMNIEQSEQQGEFTLRAELLNQDVVTREHTYNFEKTPATEADINAHTGTTPVIEWFSGGDATWVLGAETTEGGSAMPVLHSGNISDQQEDPSITTHSQKSVLIGEINHGLALGIDFEYLVSSEQHYDFFTVFLNGQQVVRHSGQSDTYEKVSYDLKKGSNTIAFVYSKDSSVSHGDDNAKLKGLNINIRENQSPTITLPETEFKIRSGMEITFDATGTSDLDGDSFTLAWTDVDAPETVLSTDEVYTLVAPVVSETQTQIFELTATDEYGATSKQRVTVIIDENKQPVINVAEASIEVRVGLEYTLDASGTTDPEGDTLSYTWVNLSNDASVSIGDTATMKLKAGDDQVGQTLVYQLTTQDAYGAKSSQLVTVKIVENQAPQAKLTVNSTLLSAGQNIELNASDSLDPEGDELTFSWEQVSGTSVNVSGSGAQMSAAAPSVDKNQVLEFAVTVTDSFGASSTETIKVTVEPPEKDSGSFGSFALLLMSLALFSRRMKK</sequence>
<dbReference type="GO" id="GO:0005576">
    <property type="term" value="C:extracellular region"/>
    <property type="evidence" value="ECO:0007669"/>
    <property type="project" value="UniProtKB-SubCell"/>
</dbReference>
<dbReference type="InterPro" id="IPR033116">
    <property type="entry name" value="TRYPSIN_SER"/>
</dbReference>
<dbReference type="InterPro" id="IPR009003">
    <property type="entry name" value="Peptidase_S1_PA"/>
</dbReference>
<feature type="domain" description="Peptidase S1" evidence="6">
    <location>
        <begin position="41"/>
        <end position="271"/>
    </location>
</feature>
<dbReference type="CDD" id="cd00190">
    <property type="entry name" value="Tryp_SPc"/>
    <property type="match status" value="1"/>
</dbReference>
<organism evidence="7 8">
    <name type="scientific">Pseudoalteromonas rubra</name>
    <dbReference type="NCBI Taxonomy" id="43658"/>
    <lineage>
        <taxon>Bacteria</taxon>
        <taxon>Pseudomonadati</taxon>
        <taxon>Pseudomonadota</taxon>
        <taxon>Gammaproteobacteria</taxon>
        <taxon>Alteromonadales</taxon>
        <taxon>Pseudoalteromonadaceae</taxon>
        <taxon>Pseudoalteromonas</taxon>
    </lineage>
</organism>
<dbReference type="PRINTS" id="PR00722">
    <property type="entry name" value="CHYMOTRYPSIN"/>
</dbReference>
<keyword evidence="2" id="KW-0964">Secreted</keyword>
<accession>A0A4V2E485</accession>
<name>A0A4V2E485_9GAMM</name>
<evidence type="ECO:0000256" key="4">
    <source>
        <dbReference type="RuleBase" id="RU363034"/>
    </source>
</evidence>
<dbReference type="SMART" id="SM00089">
    <property type="entry name" value="PKD"/>
    <property type="match status" value="2"/>
</dbReference>
<dbReference type="InterPro" id="IPR001314">
    <property type="entry name" value="Peptidase_S1A"/>
</dbReference>
<evidence type="ECO:0000256" key="1">
    <source>
        <dbReference type="ARBA" id="ARBA00004613"/>
    </source>
</evidence>
<dbReference type="GO" id="GO:0004252">
    <property type="term" value="F:serine-type endopeptidase activity"/>
    <property type="evidence" value="ECO:0007669"/>
    <property type="project" value="InterPro"/>
</dbReference>
<dbReference type="Pfam" id="PF00089">
    <property type="entry name" value="Trypsin"/>
    <property type="match status" value="1"/>
</dbReference>
<keyword evidence="4" id="KW-0378">Hydrolase</keyword>
<dbReference type="PANTHER" id="PTHR24252">
    <property type="entry name" value="ACROSIN-RELATED"/>
    <property type="match status" value="1"/>
</dbReference>
<dbReference type="InterPro" id="IPR018114">
    <property type="entry name" value="TRYPSIN_HIS"/>
</dbReference>
<dbReference type="Pfam" id="PF22352">
    <property type="entry name" value="K319L-like_PKD"/>
    <property type="match status" value="2"/>
</dbReference>
<keyword evidence="5" id="KW-0732">Signal</keyword>
<proteinExistence type="predicted"/>
<dbReference type="SUPFAM" id="SSF50494">
    <property type="entry name" value="Trypsin-like serine proteases"/>
    <property type="match status" value="1"/>
</dbReference>